<accession>A0A9N9RWU1</accession>
<comment type="subcellular location">
    <subcellularLocation>
        <location evidence="1">Membrane</location>
        <topology evidence="1">Multi-pass membrane protein</topology>
    </subcellularLocation>
</comment>
<protein>
    <submittedName>
        <fullName evidence="7">Uncharacterized protein</fullName>
    </submittedName>
</protein>
<keyword evidence="4 6" id="KW-1133">Transmembrane helix</keyword>
<reference evidence="7" key="1">
    <citation type="submission" date="2022-01" db="EMBL/GenBank/DDBJ databases">
        <authorList>
            <person name="King R."/>
        </authorList>
    </citation>
    <scope>NUCLEOTIDE SEQUENCE</scope>
</reference>
<name>A0A9N9RWU1_9DIPT</name>
<dbReference type="OrthoDB" id="10055027at2759"/>
<feature type="transmembrane region" description="Helical" evidence="6">
    <location>
        <begin position="90"/>
        <end position="113"/>
    </location>
</feature>
<dbReference type="AlphaFoldDB" id="A0A9N9RWU1"/>
<dbReference type="InterPro" id="IPR018801">
    <property type="entry name" value="TM129"/>
</dbReference>
<dbReference type="PANTHER" id="PTHR31322">
    <property type="entry name" value="E3 UBIQUITIN-PROTEIN LIGASE TM129"/>
    <property type="match status" value="1"/>
</dbReference>
<keyword evidence="5 6" id="KW-0472">Membrane</keyword>
<gene>
    <name evidence="7" type="ORF">CHIRRI_LOCUS9541</name>
</gene>
<keyword evidence="8" id="KW-1185">Reference proteome</keyword>
<evidence type="ECO:0000256" key="3">
    <source>
        <dbReference type="ARBA" id="ARBA00022692"/>
    </source>
</evidence>
<evidence type="ECO:0000256" key="6">
    <source>
        <dbReference type="SAM" id="Phobius"/>
    </source>
</evidence>
<evidence type="ECO:0000313" key="8">
    <source>
        <dbReference type="Proteomes" id="UP001153620"/>
    </source>
</evidence>
<keyword evidence="3 6" id="KW-0812">Transmembrane</keyword>
<evidence type="ECO:0000256" key="2">
    <source>
        <dbReference type="ARBA" id="ARBA00007332"/>
    </source>
</evidence>
<organism evidence="7 8">
    <name type="scientific">Chironomus riparius</name>
    <dbReference type="NCBI Taxonomy" id="315576"/>
    <lineage>
        <taxon>Eukaryota</taxon>
        <taxon>Metazoa</taxon>
        <taxon>Ecdysozoa</taxon>
        <taxon>Arthropoda</taxon>
        <taxon>Hexapoda</taxon>
        <taxon>Insecta</taxon>
        <taxon>Pterygota</taxon>
        <taxon>Neoptera</taxon>
        <taxon>Endopterygota</taxon>
        <taxon>Diptera</taxon>
        <taxon>Nematocera</taxon>
        <taxon>Chironomoidea</taxon>
        <taxon>Chironomidae</taxon>
        <taxon>Chironominae</taxon>
        <taxon>Chironomus</taxon>
    </lineage>
</organism>
<dbReference type="GO" id="GO:0016020">
    <property type="term" value="C:membrane"/>
    <property type="evidence" value="ECO:0007669"/>
    <property type="project" value="UniProtKB-SubCell"/>
</dbReference>
<evidence type="ECO:0000313" key="7">
    <source>
        <dbReference type="EMBL" id="CAG9806686.1"/>
    </source>
</evidence>
<dbReference type="EMBL" id="OU895879">
    <property type="protein sequence ID" value="CAG9806686.1"/>
    <property type="molecule type" value="Genomic_DNA"/>
</dbReference>
<dbReference type="GO" id="GO:0061630">
    <property type="term" value="F:ubiquitin protein ligase activity"/>
    <property type="evidence" value="ECO:0007669"/>
    <property type="project" value="InterPro"/>
</dbReference>
<feature type="transmembrane region" description="Helical" evidence="6">
    <location>
        <begin position="57"/>
        <end position="78"/>
    </location>
</feature>
<dbReference type="PANTHER" id="PTHR31322:SF2">
    <property type="entry name" value="E3 UBIQUITIN-PROTEIN LIGASE TM129"/>
    <property type="match status" value="1"/>
</dbReference>
<dbReference type="GO" id="GO:0005783">
    <property type="term" value="C:endoplasmic reticulum"/>
    <property type="evidence" value="ECO:0007669"/>
    <property type="project" value="TreeGrafter"/>
</dbReference>
<dbReference type="GO" id="GO:0016567">
    <property type="term" value="P:protein ubiquitination"/>
    <property type="evidence" value="ECO:0007669"/>
    <property type="project" value="InterPro"/>
</dbReference>
<proteinExistence type="inferred from homology"/>
<feature type="transmembrane region" description="Helical" evidence="6">
    <location>
        <begin position="6"/>
        <end position="23"/>
    </location>
</feature>
<evidence type="ECO:0000256" key="4">
    <source>
        <dbReference type="ARBA" id="ARBA00022989"/>
    </source>
</evidence>
<sequence length="367" mass="43089">MSEEEVGFNIFYLLLLFAVIYPPKEFISLGFTIESIFANYLGSESIFFINYHINRSCLMLMVHSIVPIVYLMIYYLYFGVKLPKIVFVQYFWYMLIVLAFLLPIGALCLIYYYKQNNWRNHPIAKILQRYSNTPNNPESWMTVAAEINNEFRRTDKLIKTFSAITKIVVTENWIMKTSLYFVHFAHQSDSALIAVNTDSHNISIQDTNDSAQFVNIQVTPTRDGIKPFKIRINSLDFKELQDRINRPIVILSSVKFHTTIIDRFVEVFHSEIERNPRYRANQANLDNCFACMTKKPDVKINKHCPDQGDDRCTNCFCRPMWCSSCLARWFASRQDQSERETWLNSKCNCPMCRSRFCILDVCLLEDE</sequence>
<dbReference type="Proteomes" id="UP001153620">
    <property type="component" value="Chromosome 3"/>
</dbReference>
<evidence type="ECO:0000256" key="5">
    <source>
        <dbReference type="ARBA" id="ARBA00023136"/>
    </source>
</evidence>
<comment type="similarity">
    <text evidence="2">Belongs to the TMEM129 family.</text>
</comment>
<dbReference type="Pfam" id="PF10272">
    <property type="entry name" value="Tmpp129"/>
    <property type="match status" value="1"/>
</dbReference>
<evidence type="ECO:0000256" key="1">
    <source>
        <dbReference type="ARBA" id="ARBA00004141"/>
    </source>
</evidence>
<reference evidence="7" key="2">
    <citation type="submission" date="2022-10" db="EMBL/GenBank/DDBJ databases">
        <authorList>
            <consortium name="ENA_rothamsted_submissions"/>
            <consortium name="culmorum"/>
            <person name="King R."/>
        </authorList>
    </citation>
    <scope>NUCLEOTIDE SEQUENCE</scope>
</reference>